<dbReference type="InterPro" id="IPR056397">
    <property type="entry name" value="Fn3_arc"/>
</dbReference>
<dbReference type="KEGG" id="hae:halTADL_1518"/>
<dbReference type="Gene3D" id="1.10.443.10">
    <property type="entry name" value="Intergrase catalytic core"/>
    <property type="match status" value="1"/>
</dbReference>
<accession>A0A1H6XYD5</accession>
<evidence type="ECO:0000256" key="1">
    <source>
        <dbReference type="ARBA" id="ARBA00023172"/>
    </source>
</evidence>
<evidence type="ECO:0000313" key="4">
    <source>
        <dbReference type="Proteomes" id="UP000198888"/>
    </source>
</evidence>
<sequence>MSQNRHNWSQMSLDEFLGFYRGTIYPEMLQDDLDPTETTPTYEWLTEQGYSGMAYALREHHDLSLNEFFVEVVGDVDDDEGDGYDWGICHEPTVDAIQEFLEAKADRRNLADSTTRSRKYKLAQFARKYEKHHGSADLLEHLDDPDNESDELRRCMQVFDEFNDELSTNGTKLKYCDVVRQFYEHLVEFFGAEFNPIDRVSKQYDWERKDSDNLTVDRAGMRDIYESTGSNEDRLLVLALGAWGLRPNEVGSAHVSQFVLGSGDLSLDATLDNGIVLLAVTTDGTAVENATVSVDGEEIGTTDYDGRLRFPLDGRPAVEVQVTADRTTQTVVYAAEDGDLDAVDDAVDPHITFDERKNGPGSVSLLFGQDVLEQRIETLATEDWNGYLFPSKRSSSGHITAETVNNRFKKLAEDAGATVDGATPTAKMGRRFWYSIYSDATEAFVEQLGGIASDQGSSSAEIVYSNYLSEEDRRKGRRAMREELAQVFGN</sequence>
<dbReference type="Proteomes" id="UP000198888">
    <property type="component" value="Unassembled WGS sequence"/>
</dbReference>
<reference evidence="3 4" key="1">
    <citation type="submission" date="2016-10" db="EMBL/GenBank/DDBJ databases">
        <authorList>
            <person name="de Groot N.N."/>
        </authorList>
    </citation>
    <scope>NUCLEOTIDE SEQUENCE [LARGE SCALE GENOMIC DNA]</scope>
    <source>
        <strain evidence="3 4">DSM 22187</strain>
    </source>
</reference>
<keyword evidence="1" id="KW-0233">DNA recombination</keyword>
<organism evidence="3 4">
    <name type="scientific">Halohasta litchfieldiae</name>
    <dbReference type="NCBI Taxonomy" id="1073996"/>
    <lineage>
        <taxon>Archaea</taxon>
        <taxon>Methanobacteriati</taxon>
        <taxon>Methanobacteriota</taxon>
        <taxon>Stenosarchaea group</taxon>
        <taxon>Halobacteria</taxon>
        <taxon>Halobacteriales</taxon>
        <taxon>Haloferacaceae</taxon>
        <taxon>Halohasta</taxon>
    </lineage>
</organism>
<dbReference type="STRING" id="1073996.SAMN05444271_1519"/>
<evidence type="ECO:0000313" key="3">
    <source>
        <dbReference type="EMBL" id="SEJ34063.1"/>
    </source>
</evidence>
<dbReference type="InterPro" id="IPR011010">
    <property type="entry name" value="DNA_brk_join_enz"/>
</dbReference>
<keyword evidence="4" id="KW-1185">Reference proteome</keyword>
<protein>
    <recommendedName>
        <fullName evidence="2">Fibronectin-III type-like domain-containing protein</fullName>
    </recommendedName>
</protein>
<feature type="domain" description="Fibronectin-III type-like" evidence="2">
    <location>
        <begin position="265"/>
        <end position="332"/>
    </location>
</feature>
<accession>A0A2H4Q1N7</accession>
<dbReference type="GO" id="GO:0015074">
    <property type="term" value="P:DNA integration"/>
    <property type="evidence" value="ECO:0007669"/>
    <property type="project" value="InterPro"/>
</dbReference>
<dbReference type="SUPFAM" id="SSF56349">
    <property type="entry name" value="DNA breaking-rejoining enzymes"/>
    <property type="match status" value="1"/>
</dbReference>
<dbReference type="InterPro" id="IPR013762">
    <property type="entry name" value="Integrase-like_cat_sf"/>
</dbReference>
<dbReference type="GO" id="GO:0006310">
    <property type="term" value="P:DNA recombination"/>
    <property type="evidence" value="ECO:0007669"/>
    <property type="project" value="UniProtKB-KW"/>
</dbReference>
<name>A0A1H6XYD5_9EURY</name>
<gene>
    <name evidence="3" type="ORF">SAMN05444271_1519</name>
</gene>
<dbReference type="GO" id="GO:0003677">
    <property type="term" value="F:DNA binding"/>
    <property type="evidence" value="ECO:0007669"/>
    <property type="project" value="InterPro"/>
</dbReference>
<dbReference type="Pfam" id="PF23374">
    <property type="entry name" value="Fn3_arc"/>
    <property type="match status" value="1"/>
</dbReference>
<dbReference type="AlphaFoldDB" id="A0A1H6XYD5"/>
<dbReference type="EMBL" id="FNYR01000051">
    <property type="protein sequence ID" value="SEJ34063.1"/>
    <property type="molecule type" value="Genomic_DNA"/>
</dbReference>
<proteinExistence type="predicted"/>
<evidence type="ECO:0000259" key="2">
    <source>
        <dbReference type="Pfam" id="PF23374"/>
    </source>
</evidence>